<dbReference type="AlphaFoldDB" id="A0A6N6W310"/>
<reference evidence="2 3" key="1">
    <citation type="journal article" date="2020" name="Int. J. Syst. Evol. Microbiol.">
        <title>Paraburkholderia madseniana sp. nov., a phenolic acid-degrading bacterium isolated from acidic forest soil.</title>
        <authorList>
            <person name="Wilhelm R.C."/>
            <person name="Murphy S.J.L."/>
            <person name="Feriancek N.M."/>
            <person name="Karasz D.C."/>
            <person name="DeRito C.M."/>
            <person name="Newman J.D."/>
            <person name="Buckley D.H."/>
        </authorList>
    </citation>
    <scope>NUCLEOTIDE SEQUENCE [LARGE SCALE GENOMIC DNA]</scope>
    <source>
        <strain evidence="2 3">RP11</strain>
    </source>
</reference>
<dbReference type="Proteomes" id="UP000463700">
    <property type="component" value="Unassembled WGS sequence"/>
</dbReference>
<feature type="domain" description="VOC" evidence="1">
    <location>
        <begin position="3"/>
        <end position="113"/>
    </location>
</feature>
<dbReference type="SUPFAM" id="SSF54593">
    <property type="entry name" value="Glyoxalase/Bleomycin resistance protein/Dihydroxybiphenyl dioxygenase"/>
    <property type="match status" value="1"/>
</dbReference>
<proteinExistence type="predicted"/>
<dbReference type="PANTHER" id="PTHR36503:SF3">
    <property type="entry name" value="BLR0126 PROTEIN"/>
    <property type="match status" value="1"/>
</dbReference>
<dbReference type="Pfam" id="PF00903">
    <property type="entry name" value="Glyoxalase"/>
    <property type="match status" value="1"/>
</dbReference>
<evidence type="ECO:0000313" key="2">
    <source>
        <dbReference type="EMBL" id="KAE8754194.1"/>
    </source>
</evidence>
<accession>A0A6N6W310</accession>
<dbReference type="InterPro" id="IPR004360">
    <property type="entry name" value="Glyas_Fos-R_dOase_dom"/>
</dbReference>
<dbReference type="PROSITE" id="PS51819">
    <property type="entry name" value="VOC"/>
    <property type="match status" value="1"/>
</dbReference>
<dbReference type="InterPro" id="IPR029068">
    <property type="entry name" value="Glyas_Bleomycin-R_OHBP_Dase"/>
</dbReference>
<name>A0A6N6W310_9BURK</name>
<dbReference type="Gene3D" id="3.10.180.10">
    <property type="entry name" value="2,3-Dihydroxybiphenyl 1,2-Dioxygenase, domain 1"/>
    <property type="match status" value="1"/>
</dbReference>
<dbReference type="EMBL" id="VOSW01000141">
    <property type="protein sequence ID" value="KAE8754194.1"/>
    <property type="molecule type" value="Genomic_DNA"/>
</dbReference>
<protein>
    <submittedName>
        <fullName evidence="2">VOC family protein</fullName>
    </submittedName>
</protein>
<evidence type="ECO:0000259" key="1">
    <source>
        <dbReference type="PROSITE" id="PS51819"/>
    </source>
</evidence>
<dbReference type="InterPro" id="IPR037523">
    <property type="entry name" value="VOC_core"/>
</dbReference>
<evidence type="ECO:0000313" key="3">
    <source>
        <dbReference type="Proteomes" id="UP000463700"/>
    </source>
</evidence>
<sequence length="115" mass="12784">MESLSAITLATRNMPRAVLFYEALGFPIKFGGSQEAFTSFAFGGSYLNLIVDTRAPVNWWGRVIIYVSDVDALYRKALAAGLKPSLEPSDAPWGERYFHITDPDGHELSFAKPLR</sequence>
<comment type="caution">
    <text evidence="2">The sequence shown here is derived from an EMBL/GenBank/DDBJ whole genome shotgun (WGS) entry which is preliminary data.</text>
</comment>
<gene>
    <name evidence="2" type="ORF">FSO04_41075</name>
</gene>
<dbReference type="PANTHER" id="PTHR36503">
    <property type="entry name" value="BLR2520 PROTEIN"/>
    <property type="match status" value="1"/>
</dbReference>
<organism evidence="2 3">
    <name type="scientific">Paraburkholderia madseniana</name>
    <dbReference type="NCBI Taxonomy" id="2599607"/>
    <lineage>
        <taxon>Bacteria</taxon>
        <taxon>Pseudomonadati</taxon>
        <taxon>Pseudomonadota</taxon>
        <taxon>Betaproteobacteria</taxon>
        <taxon>Burkholderiales</taxon>
        <taxon>Burkholderiaceae</taxon>
        <taxon>Paraburkholderia</taxon>
    </lineage>
</organism>